<dbReference type="Proteomes" id="UP001198962">
    <property type="component" value="Unassembled WGS sequence"/>
</dbReference>
<dbReference type="RefSeq" id="WP_177978381.1">
    <property type="nucleotide sequence ID" value="NZ_JAJEPU010000001.1"/>
</dbReference>
<evidence type="ECO:0000313" key="5">
    <source>
        <dbReference type="EMBL" id="MCC2163345.1"/>
    </source>
</evidence>
<dbReference type="SMART" id="SM01061">
    <property type="entry name" value="CAT_RBD"/>
    <property type="match status" value="1"/>
</dbReference>
<dbReference type="PANTHER" id="PTHR30185">
    <property type="entry name" value="CRYPTIC BETA-GLUCOSIDE BGL OPERON ANTITERMINATOR"/>
    <property type="match status" value="1"/>
</dbReference>
<keyword evidence="3" id="KW-0804">Transcription</keyword>
<dbReference type="InterPro" id="IPR050661">
    <property type="entry name" value="BglG_antiterminators"/>
</dbReference>
<dbReference type="Pfam" id="PF00874">
    <property type="entry name" value="PRD"/>
    <property type="match status" value="2"/>
</dbReference>
<dbReference type="SUPFAM" id="SSF50151">
    <property type="entry name" value="SacY-like RNA-binding domain"/>
    <property type="match status" value="1"/>
</dbReference>
<dbReference type="GO" id="GO:0006355">
    <property type="term" value="P:regulation of DNA-templated transcription"/>
    <property type="evidence" value="ECO:0007669"/>
    <property type="project" value="InterPro"/>
</dbReference>
<dbReference type="InterPro" id="IPR036650">
    <property type="entry name" value="CAT_RNA-bd_dom_sf"/>
</dbReference>
<dbReference type="Gene3D" id="2.30.24.10">
    <property type="entry name" value="CAT RNA-binding domain"/>
    <property type="match status" value="1"/>
</dbReference>
<dbReference type="Gene3D" id="1.10.1790.10">
    <property type="entry name" value="PRD domain"/>
    <property type="match status" value="2"/>
</dbReference>
<dbReference type="GO" id="GO:0003723">
    <property type="term" value="F:RNA binding"/>
    <property type="evidence" value="ECO:0007669"/>
    <property type="project" value="InterPro"/>
</dbReference>
<dbReference type="InterPro" id="IPR011608">
    <property type="entry name" value="PRD"/>
</dbReference>
<keyword evidence="6" id="KW-1185">Reference proteome</keyword>
<keyword evidence="2" id="KW-0805">Transcription regulation</keyword>
<dbReference type="SUPFAM" id="SSF63520">
    <property type="entry name" value="PTS-regulatory domain, PRD"/>
    <property type="match status" value="2"/>
</dbReference>
<comment type="caution">
    <text evidence="5">The sequence shown here is derived from an EMBL/GenBank/DDBJ whole genome shotgun (WGS) entry which is preliminary data.</text>
</comment>
<sequence length="271" mass="30939">MYRIVKVLNNNGILVLDDESKQEQILLGNGVGFGHRMGERMKELPNARRYELVSEKTSALTRVNGIDPIFIEVSGRIIEEAEKVLGALHHDILIPMADHIAMAVARAKENKEIPNPFRQDIEALFEEEYQTARRGSQIIEEMTGVRLGEDETGYITLHIHSGRTEENVAESLETARMVNECLSMIETGMKKKLPLGSLGYNRLVSHVRYMIARARRGEKANLDMEDYAKGTFPHEYELADQICRKLEKESRLKFEREETGYLAIHIKRVMG</sequence>
<evidence type="ECO:0000256" key="2">
    <source>
        <dbReference type="ARBA" id="ARBA00023015"/>
    </source>
</evidence>
<dbReference type="PROSITE" id="PS51372">
    <property type="entry name" value="PRD_2"/>
    <property type="match status" value="2"/>
</dbReference>
<dbReference type="InterPro" id="IPR036634">
    <property type="entry name" value="PRD_sf"/>
</dbReference>
<evidence type="ECO:0000313" key="6">
    <source>
        <dbReference type="Proteomes" id="UP001198962"/>
    </source>
</evidence>
<feature type="domain" description="PRD" evidence="4">
    <location>
        <begin position="65"/>
        <end position="169"/>
    </location>
</feature>
<protein>
    <submittedName>
        <fullName evidence="5">PRD domain-containing protein</fullName>
    </submittedName>
</protein>
<evidence type="ECO:0000256" key="1">
    <source>
        <dbReference type="ARBA" id="ARBA00022737"/>
    </source>
</evidence>
<dbReference type="InterPro" id="IPR004341">
    <property type="entry name" value="CAT_RNA-bd_dom"/>
</dbReference>
<evidence type="ECO:0000256" key="3">
    <source>
        <dbReference type="ARBA" id="ARBA00023163"/>
    </source>
</evidence>
<feature type="domain" description="PRD" evidence="4">
    <location>
        <begin position="170"/>
        <end position="271"/>
    </location>
</feature>
<dbReference type="Pfam" id="PF03123">
    <property type="entry name" value="CAT_RBD"/>
    <property type="match status" value="1"/>
</dbReference>
<dbReference type="AlphaFoldDB" id="A0AAE3AMP5"/>
<gene>
    <name evidence="5" type="ORF">LKD32_00335</name>
</gene>
<keyword evidence="1" id="KW-0677">Repeat</keyword>
<organism evidence="5 6">
    <name type="scientific">Brotaphodocola catenula</name>
    <dbReference type="NCBI Taxonomy" id="2885361"/>
    <lineage>
        <taxon>Bacteria</taxon>
        <taxon>Bacillati</taxon>
        <taxon>Bacillota</taxon>
        <taxon>Clostridia</taxon>
        <taxon>Lachnospirales</taxon>
        <taxon>Lachnospiraceae</taxon>
        <taxon>Brotaphodocola</taxon>
    </lineage>
</organism>
<dbReference type="PANTHER" id="PTHR30185:SF18">
    <property type="entry name" value="TRANSCRIPTIONAL REGULATOR MTLR"/>
    <property type="match status" value="1"/>
</dbReference>
<reference evidence="5" key="1">
    <citation type="submission" date="2021-10" db="EMBL/GenBank/DDBJ databases">
        <title>Anaerobic single-cell dispensing facilitates the cultivation of human gut bacteria.</title>
        <authorList>
            <person name="Afrizal A."/>
        </authorList>
    </citation>
    <scope>NUCLEOTIDE SEQUENCE</scope>
    <source>
        <strain evidence="5">CLA-AA-H274</strain>
    </source>
</reference>
<dbReference type="EMBL" id="JAJEPU010000001">
    <property type="protein sequence ID" value="MCC2163345.1"/>
    <property type="molecule type" value="Genomic_DNA"/>
</dbReference>
<name>A0AAE3AMP5_9FIRM</name>
<proteinExistence type="predicted"/>
<accession>A0AAE3AMP5</accession>
<evidence type="ECO:0000259" key="4">
    <source>
        <dbReference type="PROSITE" id="PS51372"/>
    </source>
</evidence>